<dbReference type="GO" id="GO:0005975">
    <property type="term" value="P:carbohydrate metabolic process"/>
    <property type="evidence" value="ECO:0007669"/>
    <property type="project" value="InterPro"/>
</dbReference>
<dbReference type="OrthoDB" id="9809583at2"/>
<dbReference type="Proteomes" id="UP000267469">
    <property type="component" value="Unassembled WGS sequence"/>
</dbReference>
<organism evidence="3 4">
    <name type="scientific">Sinomicrobium pectinilyticum</name>
    <dbReference type="NCBI Taxonomy" id="1084421"/>
    <lineage>
        <taxon>Bacteria</taxon>
        <taxon>Pseudomonadati</taxon>
        <taxon>Bacteroidota</taxon>
        <taxon>Flavobacteriia</taxon>
        <taxon>Flavobacteriales</taxon>
        <taxon>Flavobacteriaceae</taxon>
        <taxon>Sinomicrobium</taxon>
    </lineage>
</organism>
<keyword evidence="4" id="KW-1185">Reference proteome</keyword>
<proteinExistence type="inferred from homology"/>
<dbReference type="GO" id="GO:0004553">
    <property type="term" value="F:hydrolase activity, hydrolyzing O-glycosyl compounds"/>
    <property type="evidence" value="ECO:0007669"/>
    <property type="project" value="InterPro"/>
</dbReference>
<evidence type="ECO:0000259" key="2">
    <source>
        <dbReference type="PROSITE" id="PS51762"/>
    </source>
</evidence>
<dbReference type="Pfam" id="PF00722">
    <property type="entry name" value="Glyco_hydro_16"/>
    <property type="match status" value="1"/>
</dbReference>
<evidence type="ECO:0000256" key="1">
    <source>
        <dbReference type="ARBA" id="ARBA00006865"/>
    </source>
</evidence>
<feature type="domain" description="GH16" evidence="2">
    <location>
        <begin position="6"/>
        <end position="303"/>
    </location>
</feature>
<name>A0A3N0F4W6_SINP1</name>
<reference evidence="3 4" key="1">
    <citation type="submission" date="2018-10" db="EMBL/GenBank/DDBJ databases">
        <title>Sinomicrobium pectinilyticum sp. nov., a pectinase-producing bacterium isolated from alkaline and saline soil, and emended description of the genus Sinomicrobium.</title>
        <authorList>
            <person name="Cheng B."/>
            <person name="Li C."/>
            <person name="Lai Q."/>
            <person name="Du M."/>
            <person name="Shao Z."/>
            <person name="Xu P."/>
            <person name="Yang C."/>
        </authorList>
    </citation>
    <scope>NUCLEOTIDE SEQUENCE [LARGE SCALE GENOMIC DNA]</scope>
    <source>
        <strain evidence="3 4">5DNS001</strain>
    </source>
</reference>
<gene>
    <name evidence="3" type="ORF">ED312_00800</name>
</gene>
<dbReference type="RefSeq" id="WP_123214082.1">
    <property type="nucleotide sequence ID" value="NZ_RJTM01000002.1"/>
</dbReference>
<dbReference type="InterPro" id="IPR013320">
    <property type="entry name" value="ConA-like_dom_sf"/>
</dbReference>
<dbReference type="SUPFAM" id="SSF49899">
    <property type="entry name" value="Concanavalin A-like lectins/glucanases"/>
    <property type="match status" value="1"/>
</dbReference>
<keyword evidence="3" id="KW-0378">Hydrolase</keyword>
<sequence>MKTITNLWYGCIDPYRSIRLKPLLKRVFCSGEKASVNFLMIAVILLAGCEKQSFETSDVITGEDAMTYTATLPGYTLVWEDNFCGKTLDSTRWKYRTDCKFQSCQRPDNVVVNDDTLKILLEEENYQGKPFTGGGIITKQPNSYGYYEISAKLDDGYGWHQSFWAIGKSGFDDPDPIYADSTGARIEIDCFEHYGDFPNTKFRYGAIDWSTLRGSSVYMGSIGEGTYEATSDLSQDFHTYGFEYSPDYINYFLDGELLKTIDIRDAPQHDVYLWITSIASETNATGDGAMYVDYIRAYEISPSQYHVRKVEFLQYLDSLRGPQQSNGTDLWMEAEDFADINNWKVEKDIDRTVVLKGFTGFDATRNSTDLKATTGVVVDEPGVYRLWVRSRDFDTQQGARKFKMIVNGEVSPVEFGTHGEVGYEWQSGGEFTLDAGVNVLEIYDSSQYFARCDRILLTTDTSFEPERIGGFANTSHVDP</sequence>
<dbReference type="InterPro" id="IPR050546">
    <property type="entry name" value="Glycosyl_Hydrlase_16"/>
</dbReference>
<dbReference type="AlphaFoldDB" id="A0A3N0F4W6"/>
<dbReference type="Gene3D" id="2.60.120.260">
    <property type="entry name" value="Galactose-binding domain-like"/>
    <property type="match status" value="1"/>
</dbReference>
<dbReference type="PANTHER" id="PTHR10963:SF55">
    <property type="entry name" value="GLYCOSIDE HYDROLASE FAMILY 16 PROTEIN"/>
    <property type="match status" value="1"/>
</dbReference>
<dbReference type="Gene3D" id="2.60.120.200">
    <property type="match status" value="1"/>
</dbReference>
<dbReference type="PROSITE" id="PS51762">
    <property type="entry name" value="GH16_2"/>
    <property type="match status" value="1"/>
</dbReference>
<accession>A0A3N0F4W6</accession>
<comment type="caution">
    <text evidence="3">The sequence shown here is derived from an EMBL/GenBank/DDBJ whole genome shotgun (WGS) entry which is preliminary data.</text>
</comment>
<dbReference type="EMBL" id="RJTM01000002">
    <property type="protein sequence ID" value="RNL95170.1"/>
    <property type="molecule type" value="Genomic_DNA"/>
</dbReference>
<comment type="similarity">
    <text evidence="1">Belongs to the glycosyl hydrolase 16 family.</text>
</comment>
<dbReference type="PANTHER" id="PTHR10963">
    <property type="entry name" value="GLYCOSYL HYDROLASE-RELATED"/>
    <property type="match status" value="1"/>
</dbReference>
<dbReference type="InterPro" id="IPR000757">
    <property type="entry name" value="Beta-glucanase-like"/>
</dbReference>
<evidence type="ECO:0000313" key="3">
    <source>
        <dbReference type="EMBL" id="RNL95170.1"/>
    </source>
</evidence>
<evidence type="ECO:0000313" key="4">
    <source>
        <dbReference type="Proteomes" id="UP000267469"/>
    </source>
</evidence>
<protein>
    <submittedName>
        <fullName evidence="3">Glycosyl hydrolase family protein</fullName>
    </submittedName>
</protein>
<dbReference type="CDD" id="cd08023">
    <property type="entry name" value="GH16_laminarinase_like"/>
    <property type="match status" value="1"/>
</dbReference>